<sequence length="2903" mass="314389">MANLAQIQSIAQGQFFVKDSLGNLTELKVGDTVSLNDTIVAASSNTDLSKIEILFDTNELITLSQGEQLLDTTLLASTFGNEELAFDKQEVDETLNAWNNAQDGDETDMETAAGDVTEQATNAGDERAADGGALRSKFNSRDGDATDIVSDLREASWTGGIERTIEDSENMLLEQPLPVVYTIIEGIDVVNEGDSANYVVKLQDAAGNPVIATQDTIIYVRYTNKTTQDGDTQYNNENIIEVVIKAGTSQTEFTIKTNDDYLADNGEIYNVSITGNNSTEFDMRTGDVNGDKTNVDTKILDNSNPSNPGGEDGGYGSEDTVYAIIEGTTTVNEGNEATYTVKLVDKDGNVVTPTKDTTVTVVYKDKTTNDGLDTNKSNGEKITVVIKANETLAEFKVETKDDYLADNGEVYNVSIEKVEDQGQFEKVNIGDVNGDKTNVDTKILDNSNPSNPGGEDGGYGSEDTVYAIIEGTTTVNEGNEATYTVKLVDKDGNVVTPTKDTTVTVVYKDKTTNDGLDTNKSNGEKITVVIKANETLAEFKVETKDDYLADNGEVYNVSIEKVEDQGQFEKVNIGDVNGDKTNVDTKILDNSNPSNPGGEDGGYGSEDTVYAIIEGTTTVNEGNEATYTVKLVDKDGNVVTPTKDTTVTVVYKDKTTNDGLDTNKSNGEKITVVIKANETLAEFKVETKDDYLADNGEVYNVSIEKVEDQGQFEKVNIGDVNGDKTNVDTKILDNSNPSNPGGEDGGYGSEDTVYAIITGETTVNEGGVVTYTVKLVDKDGNTVIPTKETTVTVTYTNIGTTSTDDTNKTNNQEIAVKIDASGKGTFTVETKDDYYAEADENYNVKITNVQNTGEFENVKFDSYPNTIPNNPSNNVTTTIKDNPSKVEQPDTGTGNDDPINGSYGKEDTVYVKIEGNPTVVEGGKLSHTVTLVDKDGKAVTIPAGESVTVTLTYKEPANDKNPNADDYVTKTETITIKGGTSSTTFENITKVDFVTEGKEVYEITISKVEQSGAFENVAIDSTANKVTDTILDGITFGTPVDSKVDEDNFYQNDLNGTDGGNVTKSNLTASESLGITIPAGYEDIVGEYKINFNGEPKVMVDGQDYELKSNGVKVVYEVNGDKIVGKAGSKTVFDIVLNKTTGKYEYKQYENIDHPKFGEVSTEEGLKQNNTLDDIVLNFQFNITTTSKNGQTVTSPSQEFKVTVNDSTPIVGDQNLVVYEDNSLQFIISDEGFKGNTIEISNDGGNTYKTLTTSSKNGANFIDILENGQKIGTLKNLGSGKLQFIPEPDYSKYSDDNLPNFKYKVYDTDGDYAEGKVNIKVKPVADTPTLTVKNIETTEDYNNTQEGTNKVALELIVPSLSKDQTDKNNATGDSPERNGEITLKFTNGKSVVGATLYSGDTKVADISTNNQEIKVVIVKTSGETDIDTTYHHSGTLPAKGGNVLYLTKEEYESLKIQHAEDNDTNIQINIGVTSYEVNDNGEPLFKNSSYDDNNNSNLYKNSNATMTVVIKPVTDDIELKFDTNSIKYSELQADGKFVTKEISGTISSSDSNTNKADTFTLSNTIKEGDGAINLQSILSATSGALNGLNGIKADLDGSEIRTYKISDIPAGTVIVLDGKSYTVQDGKTSIEIPFPSNTKADPTFTMKFPENFSGEVKATITLSVIDKGVEEKNDSTKWGETKEETVYLNLNVTPVADDATVKVGQPVGYEDAGREGGNTKDKSGAITNPTKGIVLPITVTSTDKDGSETFTVTIKDIPDGGAIFVKEPLTGKDILVTYAEDGTPTIKVWNNGVLEDYTGTTITANKGTITIEKFDNENPPKFIPPHNEHGDFKLNVDAKTVDTVIIDGQPVTNVQDVATNKDILVVVKDVADSVVGNEYNKENLSLADGTNKDYNLITQEDTQIKLDSVFKDSTKLSSYDKESEDLTIILKSLPKGVELEGNVTLINGQYIFKASDIPSIKIVTPANYSGELNFDVTYITTEKGEANNPSKTHDSKQETDKISIFVKPTIDAQFDSQTTKAEDSEIVDGGNSYYKVDLGISHQNGDNDETLESVTIKAPEANSGYKLFIIDGNTKTEITSDYTLKTTELNKVYVEVKENQHGSFDIKGTYTVKDSQYAGKDVNYETKETKDFTHKLTITPVTDTPTIEVETGTQTHVNVNAGENTEIKIPVKVSSEDTDGSENITKIVISGVPKGVTIETGSAELDAKITVSEHNGIYTITGHNLNSSNFKDIVFKIDGNANFEYRDITITAYTKDAQGSIEEQTSTKITLDKTHNGNGGGTGTGPKLDIIVDEVKKDFNAKEDTEFNFLDVFKVTVADNSNDGRTELNFKIDVGSNATLKGLDAYKNADGSYTIKGNRADIESVLANLKVVPNKDFNSNQDADGISIKVETNGKESTIKVPVIPVTDSLNVEITANDSTTIDENGEFNFDIKLMNNSDKEFTNINDFYVVVNENFEAGESSKGELYLGNTKLELVDGKYKLPADYKLGDSLNLTYKSGEDRHGAVEIKVIALNKETGATNELTSTGTTTIIVKPVASSEIEVKKVQDGIEDKEMASAKLNVVKADPSEKFESVLIKVASGVAIYYNEGKSLAMNLGDGSWLVPVNSDGTLPQIFFKGNEHFGGEIKFDAIINVKDGNSKSTIELKDSSVYIKEVADGVTIDPTKTGIDKNAFEWTSLNLNANMKDLDGSEKMHFTLEGLDSSAQFRIVDKDGNITDLSSQSKFENGKWTINGIEAKDINSIEISHDKSVSGVKVEASTVDGDNVSTSPSVSGTFDLSYKADAKFSNGSFTLAKDMDIDFNNIGKLGFTNVEKIDLGAGNGKNELLNLTLQDVLDMGKKDGGNINLTILGDSQDKVSFADKSQWQKSETTIIENGKTFTQWSNISDSTVTLKIEQPISDGITN</sequence>
<accession>A0AAU0PQU9</accession>
<gene>
    <name evidence="2" type="ORF">QT384_06485</name>
</gene>
<dbReference type="InterPro" id="IPR038081">
    <property type="entry name" value="CalX-like_sf"/>
</dbReference>
<protein>
    <submittedName>
        <fullName evidence="2">Uncharacterized protein</fullName>
    </submittedName>
</protein>
<evidence type="ECO:0000256" key="1">
    <source>
        <dbReference type="SAM" id="MobiDB-lite"/>
    </source>
</evidence>
<evidence type="ECO:0000313" key="2">
    <source>
        <dbReference type="EMBL" id="WPD11056.1"/>
    </source>
</evidence>
<feature type="compositionally biased region" description="Basic and acidic residues" evidence="1">
    <location>
        <begin position="1711"/>
        <end position="1723"/>
    </location>
</feature>
<feature type="region of interest" description="Disordered" evidence="1">
    <location>
        <begin position="868"/>
        <end position="903"/>
    </location>
</feature>
<reference evidence="2" key="1">
    <citation type="submission" date="2023-06" db="EMBL/GenBank/DDBJ databases">
        <title>Characterization of Arcobacter Isolates from Retail Chicken Sold in Supermarkets in Tbilisi, Georgia.</title>
        <authorList>
            <person name="Riediger M."/>
            <person name="Zautner A.E."/>
        </authorList>
    </citation>
    <scope>NUCLEOTIDE SEQUENCE</scope>
    <source>
        <strain evidence="2">DSM 115960</strain>
    </source>
</reference>
<proteinExistence type="predicted"/>
<organism evidence="2">
    <name type="scientific">Arcobacter sp. DSM 115960</name>
    <dbReference type="NCBI Taxonomy" id="3055814"/>
    <lineage>
        <taxon>Bacteria</taxon>
        <taxon>Pseudomonadati</taxon>
        <taxon>Campylobacterota</taxon>
        <taxon>Epsilonproteobacteria</taxon>
        <taxon>Campylobacterales</taxon>
        <taxon>Arcobacteraceae</taxon>
        <taxon>Arcobacter</taxon>
    </lineage>
</organism>
<feature type="compositionally biased region" description="Polar residues" evidence="1">
    <location>
        <begin position="868"/>
        <end position="881"/>
    </location>
</feature>
<dbReference type="EMBL" id="CP128652">
    <property type="protein sequence ID" value="WPD11056.1"/>
    <property type="molecule type" value="Genomic_DNA"/>
</dbReference>
<feature type="region of interest" description="Disordered" evidence="1">
    <location>
        <begin position="1708"/>
        <end position="1727"/>
    </location>
</feature>
<dbReference type="SUPFAM" id="SSF141072">
    <property type="entry name" value="CalX-like"/>
    <property type="match status" value="3"/>
</dbReference>
<name>A0AAU0PQU9_9BACT</name>